<name>A4U147_9PROT</name>
<keyword evidence="1" id="KW-1133">Transmembrane helix</keyword>
<dbReference type="EMBL" id="CU459003">
    <property type="protein sequence ID" value="CAM76604.1"/>
    <property type="molecule type" value="Genomic_DNA"/>
</dbReference>
<dbReference type="RefSeq" id="WP_106003364.1">
    <property type="nucleotide sequence ID" value="NZ_CP027527.1"/>
</dbReference>
<reference evidence="2" key="1">
    <citation type="journal article" date="2007" name="J. Bacteriol.">
        <title>Comparative genome analysis of four magnetotactic bacteria reveals a complex set of group-specific genes implicated in magnetosome biomineralization and function.</title>
        <authorList>
            <person name="Richter M."/>
            <person name="Kube M."/>
            <person name="Bazylinski D.A."/>
            <person name="Lombardot T."/>
            <person name="Gloeckner F.O."/>
            <person name="Reinhardt R."/>
            <person name="Schueler D."/>
        </authorList>
    </citation>
    <scope>NUCLEOTIDE SEQUENCE</scope>
    <source>
        <strain evidence="2">MSR-1</strain>
    </source>
</reference>
<keyword evidence="1" id="KW-0812">Transmembrane</keyword>
<evidence type="ECO:0000313" key="2">
    <source>
        <dbReference type="EMBL" id="CAM76604.1"/>
    </source>
</evidence>
<sequence>MMNKLSLFGLFLAVLGAIFLVIPRFSTQQTHDVAQIGGLTVLAQESTSYTIPTMVSGVALVLGLGLIGVGLYRRR</sequence>
<feature type="transmembrane region" description="Helical" evidence="1">
    <location>
        <begin position="51"/>
        <end position="72"/>
    </location>
</feature>
<proteinExistence type="predicted"/>
<accession>A4U147</accession>
<organism evidence="2">
    <name type="scientific">Magnetospirillum gryphiswaldense</name>
    <dbReference type="NCBI Taxonomy" id="55518"/>
    <lineage>
        <taxon>Bacteria</taxon>
        <taxon>Pseudomonadati</taxon>
        <taxon>Pseudomonadota</taxon>
        <taxon>Alphaproteobacteria</taxon>
        <taxon>Rhodospirillales</taxon>
        <taxon>Rhodospirillaceae</taxon>
        <taxon>Magnetospirillum</taxon>
    </lineage>
</organism>
<dbReference type="AlphaFoldDB" id="A4U147"/>
<protein>
    <submittedName>
        <fullName evidence="2">Membrane protein</fullName>
    </submittedName>
</protein>
<gene>
    <name evidence="2" type="ORF">MGR_1276</name>
</gene>
<keyword evidence="1" id="KW-0472">Membrane</keyword>
<evidence type="ECO:0000256" key="1">
    <source>
        <dbReference type="SAM" id="Phobius"/>
    </source>
</evidence>